<gene>
    <name evidence="1" type="ORF">CHARACLAT_024285</name>
</gene>
<sequence>MLPIPTHCKDLIERIWRGVYKHALDFYQVFISLEDQGTLDPNSKVHPQLHKSSKILTLLKMVGTPVVLELKGISHRCTYGLDAEKGTMVDPAEVKDAVFKSFVTCLNTGSIFKLNVDF</sequence>
<name>A0ABU7EXU1_9TELE</name>
<protein>
    <submittedName>
        <fullName evidence="1">Uncharacterized protein</fullName>
    </submittedName>
</protein>
<reference evidence="1 2" key="1">
    <citation type="submission" date="2021-06" db="EMBL/GenBank/DDBJ databases">
        <authorList>
            <person name="Palmer J.M."/>
        </authorList>
    </citation>
    <scope>NUCLEOTIDE SEQUENCE [LARGE SCALE GENOMIC DNA]</scope>
    <source>
        <strain evidence="1 2">CL_MEX2019</strain>
        <tissue evidence="1">Muscle</tissue>
    </source>
</reference>
<dbReference type="Proteomes" id="UP001352852">
    <property type="component" value="Unassembled WGS sequence"/>
</dbReference>
<dbReference type="EMBL" id="JAHUTJ010068238">
    <property type="protein sequence ID" value="MED6291494.1"/>
    <property type="molecule type" value="Genomic_DNA"/>
</dbReference>
<keyword evidence="2" id="KW-1185">Reference proteome</keyword>
<evidence type="ECO:0000313" key="2">
    <source>
        <dbReference type="Proteomes" id="UP001352852"/>
    </source>
</evidence>
<comment type="caution">
    <text evidence="1">The sequence shown here is derived from an EMBL/GenBank/DDBJ whole genome shotgun (WGS) entry which is preliminary data.</text>
</comment>
<accession>A0ABU7EXU1</accession>
<organism evidence="1 2">
    <name type="scientific">Characodon lateralis</name>
    <dbReference type="NCBI Taxonomy" id="208331"/>
    <lineage>
        <taxon>Eukaryota</taxon>
        <taxon>Metazoa</taxon>
        <taxon>Chordata</taxon>
        <taxon>Craniata</taxon>
        <taxon>Vertebrata</taxon>
        <taxon>Euteleostomi</taxon>
        <taxon>Actinopterygii</taxon>
        <taxon>Neopterygii</taxon>
        <taxon>Teleostei</taxon>
        <taxon>Neoteleostei</taxon>
        <taxon>Acanthomorphata</taxon>
        <taxon>Ovalentaria</taxon>
        <taxon>Atherinomorphae</taxon>
        <taxon>Cyprinodontiformes</taxon>
        <taxon>Goodeidae</taxon>
        <taxon>Characodon</taxon>
    </lineage>
</organism>
<proteinExistence type="predicted"/>
<evidence type="ECO:0000313" key="1">
    <source>
        <dbReference type="EMBL" id="MED6291494.1"/>
    </source>
</evidence>